<evidence type="ECO:0000313" key="2">
    <source>
        <dbReference type="EMBL" id="KAK6540831.1"/>
    </source>
</evidence>
<name>A0AAV9XGY4_9PEZI</name>
<comment type="caution">
    <text evidence="2">The sequence shown here is derived from an EMBL/GenBank/DDBJ whole genome shotgun (WGS) entry which is preliminary data.</text>
</comment>
<dbReference type="Proteomes" id="UP001365542">
    <property type="component" value="Unassembled WGS sequence"/>
</dbReference>
<dbReference type="EMBL" id="JAVHJO010000004">
    <property type="protein sequence ID" value="KAK6540831.1"/>
    <property type="molecule type" value="Genomic_DNA"/>
</dbReference>
<accession>A0AAV9XGY4</accession>
<sequence>MNRAFGLRDRLGGRIKGSLWKRDDAGERKEEEEKGQKDKTEEEELEEHNTDTSDDIPDIKKVD</sequence>
<feature type="compositionally biased region" description="Basic and acidic residues" evidence="1">
    <location>
        <begin position="47"/>
        <end position="63"/>
    </location>
</feature>
<protein>
    <submittedName>
        <fullName evidence="2">Uncharacterized protein</fullName>
    </submittedName>
</protein>
<organism evidence="2 3">
    <name type="scientific">Orbilia ellipsospora</name>
    <dbReference type="NCBI Taxonomy" id="2528407"/>
    <lineage>
        <taxon>Eukaryota</taxon>
        <taxon>Fungi</taxon>
        <taxon>Dikarya</taxon>
        <taxon>Ascomycota</taxon>
        <taxon>Pezizomycotina</taxon>
        <taxon>Orbiliomycetes</taxon>
        <taxon>Orbiliales</taxon>
        <taxon>Orbiliaceae</taxon>
        <taxon>Orbilia</taxon>
    </lineage>
</organism>
<evidence type="ECO:0000256" key="1">
    <source>
        <dbReference type="SAM" id="MobiDB-lite"/>
    </source>
</evidence>
<gene>
    <name evidence="2" type="ORF">TWF694_008218</name>
</gene>
<feature type="compositionally biased region" description="Basic and acidic residues" evidence="1">
    <location>
        <begin position="20"/>
        <end position="40"/>
    </location>
</feature>
<reference evidence="2 3" key="1">
    <citation type="submission" date="2019-10" db="EMBL/GenBank/DDBJ databases">
        <authorList>
            <person name="Palmer J.M."/>
        </authorList>
    </citation>
    <scope>NUCLEOTIDE SEQUENCE [LARGE SCALE GENOMIC DNA]</scope>
    <source>
        <strain evidence="2 3">TWF694</strain>
    </source>
</reference>
<dbReference type="AlphaFoldDB" id="A0AAV9XGY4"/>
<feature type="region of interest" description="Disordered" evidence="1">
    <location>
        <begin position="16"/>
        <end position="63"/>
    </location>
</feature>
<evidence type="ECO:0000313" key="3">
    <source>
        <dbReference type="Proteomes" id="UP001365542"/>
    </source>
</evidence>
<proteinExistence type="predicted"/>
<keyword evidence="3" id="KW-1185">Reference proteome</keyword>